<protein>
    <submittedName>
        <fullName evidence="10">Uncharacterized protein</fullName>
    </submittedName>
</protein>
<dbReference type="InterPro" id="IPR023395">
    <property type="entry name" value="MCP_dom_sf"/>
</dbReference>
<evidence type="ECO:0000256" key="3">
    <source>
        <dbReference type="ARBA" id="ARBA00022448"/>
    </source>
</evidence>
<keyword evidence="6" id="KW-1133">Transmembrane helix</keyword>
<organism evidence="10 11">
    <name type="scientific">Cuscuta campestris</name>
    <dbReference type="NCBI Taxonomy" id="132261"/>
    <lineage>
        <taxon>Eukaryota</taxon>
        <taxon>Viridiplantae</taxon>
        <taxon>Streptophyta</taxon>
        <taxon>Embryophyta</taxon>
        <taxon>Tracheophyta</taxon>
        <taxon>Spermatophyta</taxon>
        <taxon>Magnoliopsida</taxon>
        <taxon>eudicotyledons</taxon>
        <taxon>Gunneridae</taxon>
        <taxon>Pentapetalae</taxon>
        <taxon>asterids</taxon>
        <taxon>lamiids</taxon>
        <taxon>Solanales</taxon>
        <taxon>Convolvulaceae</taxon>
        <taxon>Cuscuteae</taxon>
        <taxon>Cuscuta</taxon>
        <taxon>Cuscuta subgen. Grammica</taxon>
        <taxon>Cuscuta sect. Cleistogrammica</taxon>
    </lineage>
</organism>
<dbReference type="Pfam" id="PF00153">
    <property type="entry name" value="Mito_carr"/>
    <property type="match status" value="3"/>
</dbReference>
<keyword evidence="5" id="KW-0677">Repeat</keyword>
<dbReference type="PANTHER" id="PTHR45667">
    <property type="entry name" value="S-ADENOSYLMETHIONINE MITOCHONDRIAL CARRIER PROTEIN"/>
    <property type="match status" value="1"/>
</dbReference>
<evidence type="ECO:0000313" key="9">
    <source>
        <dbReference type="EMBL" id="VFQ83962.1"/>
    </source>
</evidence>
<evidence type="ECO:0000256" key="6">
    <source>
        <dbReference type="ARBA" id="ARBA00022989"/>
    </source>
</evidence>
<dbReference type="AlphaFoldDB" id="A0A484M5C7"/>
<evidence type="ECO:0000313" key="10">
    <source>
        <dbReference type="EMBL" id="VFQ83963.1"/>
    </source>
</evidence>
<dbReference type="Gene3D" id="1.50.40.10">
    <property type="entry name" value="Mitochondrial carrier domain"/>
    <property type="match status" value="2"/>
</dbReference>
<accession>A0A484M5C7</accession>
<feature type="repeat" description="Solcar" evidence="8">
    <location>
        <begin position="524"/>
        <end position="611"/>
    </location>
</feature>
<proteinExistence type="inferred from homology"/>
<evidence type="ECO:0000256" key="4">
    <source>
        <dbReference type="ARBA" id="ARBA00022692"/>
    </source>
</evidence>
<evidence type="ECO:0000256" key="1">
    <source>
        <dbReference type="ARBA" id="ARBA00004141"/>
    </source>
</evidence>
<evidence type="ECO:0000256" key="2">
    <source>
        <dbReference type="ARBA" id="ARBA00006375"/>
    </source>
</evidence>
<evidence type="ECO:0000256" key="7">
    <source>
        <dbReference type="ARBA" id="ARBA00023136"/>
    </source>
</evidence>
<evidence type="ECO:0000256" key="8">
    <source>
        <dbReference type="PROSITE-ProRule" id="PRU00282"/>
    </source>
</evidence>
<dbReference type="EMBL" id="OOIL02002664">
    <property type="protein sequence ID" value="VFQ83963.1"/>
    <property type="molecule type" value="Genomic_DNA"/>
</dbReference>
<reference evidence="10 11" key="1">
    <citation type="submission" date="2018-04" db="EMBL/GenBank/DDBJ databases">
        <authorList>
            <person name="Vogel A."/>
        </authorList>
    </citation>
    <scope>NUCLEOTIDE SEQUENCE [LARGE SCALE GENOMIC DNA]</scope>
</reference>
<gene>
    <name evidence="9" type="ORF">CCAM_LOCUS25738</name>
    <name evidence="10" type="ORF">CCAM_LOCUS25739</name>
</gene>
<dbReference type="EMBL" id="OOIL02002664">
    <property type="protein sequence ID" value="VFQ83962.1"/>
    <property type="molecule type" value="Genomic_DNA"/>
</dbReference>
<feature type="repeat" description="Solcar" evidence="8">
    <location>
        <begin position="337"/>
        <end position="421"/>
    </location>
</feature>
<dbReference type="PROSITE" id="PS50920">
    <property type="entry name" value="SOLCAR"/>
    <property type="match status" value="3"/>
</dbReference>
<dbReference type="InterPro" id="IPR018108">
    <property type="entry name" value="MCP_transmembrane"/>
</dbReference>
<dbReference type="GO" id="GO:0016020">
    <property type="term" value="C:membrane"/>
    <property type="evidence" value="ECO:0007669"/>
    <property type="project" value="UniProtKB-SubCell"/>
</dbReference>
<feature type="repeat" description="Solcar" evidence="8">
    <location>
        <begin position="430"/>
        <end position="513"/>
    </location>
</feature>
<dbReference type="SUPFAM" id="SSF103506">
    <property type="entry name" value="Mitochondrial carrier"/>
    <property type="match status" value="1"/>
</dbReference>
<keyword evidence="3" id="KW-0813">Transport</keyword>
<keyword evidence="4 8" id="KW-0812">Transmembrane</keyword>
<keyword evidence="11" id="KW-1185">Reference proteome</keyword>
<evidence type="ECO:0000256" key="5">
    <source>
        <dbReference type="ARBA" id="ARBA00022737"/>
    </source>
</evidence>
<dbReference type="OrthoDB" id="10253709at2759"/>
<comment type="similarity">
    <text evidence="2">Belongs to the mitochondrial carrier (TC 2.A.29) family.</text>
</comment>
<name>A0A484M5C7_9ASTE</name>
<comment type="subcellular location">
    <subcellularLocation>
        <location evidence="1">Membrane</location>
        <topology evidence="1">Multi-pass membrane protein</topology>
    </subcellularLocation>
</comment>
<dbReference type="Proteomes" id="UP000595140">
    <property type="component" value="Unassembled WGS sequence"/>
</dbReference>
<evidence type="ECO:0000313" key="11">
    <source>
        <dbReference type="Proteomes" id="UP000595140"/>
    </source>
</evidence>
<keyword evidence="7 8" id="KW-0472">Membrane</keyword>
<sequence>MARGHHKPKGDKLSTKYRCYLLEGTFFEPVDSNRKNYVYVSTEDKKRNNKNSELKPEEIMTTRELISAVGTLWNSAAHPLSLFLSSATSAHRNIDRHKNSTIYASPVKDIQNVPPLADRGIITTHLSSDKDSSLLVSTNLESLSADKNLPFTETCNEIFCLRRLIHDVLDIRYKSRRGIRPGNQIISNNLENAYGWMNGVAFSNSILFSSWIQNCKFHDWFLGKVASGNDIRCTDVKSSSPLSVYNSNLHRSVGAFNSTSYLKHDNEVSNGIEPNSSQTSGSRAHVYSSEELINPAFSASVETNRSESGLDENGSNQNITSESENAVVAKKNQCHSLAKQEHAFAGAMAGICVSICLHPMDTIKTVTQTCCADQRPLYYVGRSVISERGLMGLYRGIYSNIASSAPISALYTFTYELVKGALLPLLNTEHQFMAHCIAGGSASVATSFIYTPSERIKQQMQVHSQYKSCWNASICIIKNGGLPSLYAGWGAVLCRNVPHSIIKFYTYESLKQLVSSPVKFDLQNNTLVTLVCGGLSGSTAALFTTPFDVVKTRFQTQVPGSNQYGGVLDTLTKIAKHEGLKGLYRGLTPRLIMYITQGALFFASYESFKRLFSIDVHKLTALRT</sequence>